<dbReference type="Pfam" id="PF00534">
    <property type="entry name" value="Glycos_transf_1"/>
    <property type="match status" value="1"/>
</dbReference>
<feature type="domain" description="DUF4214" evidence="2">
    <location>
        <begin position="11"/>
        <end position="62"/>
    </location>
</feature>
<evidence type="ECO:0000259" key="1">
    <source>
        <dbReference type="Pfam" id="PF00534"/>
    </source>
</evidence>
<dbReference type="Gene3D" id="3.40.50.2000">
    <property type="entry name" value="Glycogen Phosphorylase B"/>
    <property type="match status" value="2"/>
</dbReference>
<protein>
    <submittedName>
        <fullName evidence="3">Uncharacterized protein</fullName>
    </submittedName>
</protein>
<keyword evidence="4" id="KW-1185">Reference proteome</keyword>
<sequence length="545" mass="61276">MIDWLHFIFKLDNEDFLWELYRQLLQREPDPFGFYDFKGKLDTGAMSRAQAVASILQSGEAELVFTRKPSGDRNTSAYILQSLYPAHTLDYIHGIYVQLLGREPDESNVNHDVMAVHYGVSKSGLVARLIMSEEAQNLLRAANPPAPIIRATGGARGSGNVNIGIFLCFGAQISMDGEGIGRFIVRLSEGLLSLPNGYNLHVATTNANLKETETIFAPLKAANQTRLHIYHSDSMQTINRSIPADIWIVPYIGMGLAQYLHRPYIVCLHDLVYMHFPDLYAKDMDHFQYIHSLAANITRNAAIVVFDSEFIRNHEGLTFLNLPVHQTEVVRFAAPHEEYSTFGYKPELEFRRKFNLYGPYITFPSVIRLHKNHERLIDAFNRFRLSDLGRASGLKLVFTDDLINRPRQQEITAALNAIEDPNIRASIIFMGRIPSTDLPSLYKYADGVVVPTLFEGSCPFPIVESLLMDTPVSYGRLPIVQEVIPDMSNFATFDPYNPEEMAGSISRLYLQGKSVVPVQKAAASGLLQRSWADVALDYATIIGKI</sequence>
<comment type="caution">
    <text evidence="3">The sequence shown here is derived from an EMBL/GenBank/DDBJ whole genome shotgun (WGS) entry which is preliminary data.</text>
</comment>
<dbReference type="PANTHER" id="PTHR46401">
    <property type="entry name" value="GLYCOSYLTRANSFERASE WBBK-RELATED"/>
    <property type="match status" value="1"/>
</dbReference>
<dbReference type="InterPro" id="IPR001296">
    <property type="entry name" value="Glyco_trans_1"/>
</dbReference>
<dbReference type="InterPro" id="IPR025282">
    <property type="entry name" value="DUF4214"/>
</dbReference>
<dbReference type="Pfam" id="PF13946">
    <property type="entry name" value="DUF4214"/>
    <property type="match status" value="1"/>
</dbReference>
<accession>A0ABQ6GK44</accession>
<evidence type="ECO:0000259" key="2">
    <source>
        <dbReference type="Pfam" id="PF13946"/>
    </source>
</evidence>
<dbReference type="SUPFAM" id="SSF53756">
    <property type="entry name" value="UDP-Glycosyltransferase/glycogen phosphorylase"/>
    <property type="match status" value="1"/>
</dbReference>
<feature type="domain" description="Glycosyl transferase family 1" evidence="1">
    <location>
        <begin position="350"/>
        <end position="514"/>
    </location>
</feature>
<dbReference type="InterPro" id="IPR038255">
    <property type="entry name" value="PBS_linker_sf"/>
</dbReference>
<evidence type="ECO:0000313" key="4">
    <source>
        <dbReference type="Proteomes" id="UP001157114"/>
    </source>
</evidence>
<name>A0ABQ6GK44_9BACL</name>
<dbReference type="EMBL" id="BSSQ01000028">
    <property type="protein sequence ID" value="GLX71218.1"/>
    <property type="molecule type" value="Genomic_DNA"/>
</dbReference>
<dbReference type="Proteomes" id="UP001157114">
    <property type="component" value="Unassembled WGS sequence"/>
</dbReference>
<evidence type="ECO:0000313" key="3">
    <source>
        <dbReference type="EMBL" id="GLX71218.1"/>
    </source>
</evidence>
<dbReference type="PANTHER" id="PTHR46401:SF8">
    <property type="entry name" value="BLL6006 PROTEIN"/>
    <property type="match status" value="1"/>
</dbReference>
<gene>
    <name evidence="3" type="ORF">MU1_55670</name>
</gene>
<reference evidence="3 4" key="1">
    <citation type="submission" date="2023-03" db="EMBL/GenBank/DDBJ databases">
        <title>Draft genome sequence of the bacteria which degrade cell wall of Tricholomamatutake.</title>
        <authorList>
            <person name="Konishi Y."/>
            <person name="Fukuta Y."/>
            <person name="Shirasaka N."/>
        </authorList>
    </citation>
    <scope>NUCLEOTIDE SEQUENCE [LARGE SCALE GENOMIC DNA]</scope>
    <source>
        <strain evidence="4">mu1</strain>
    </source>
</reference>
<proteinExistence type="predicted"/>
<dbReference type="Gene3D" id="1.10.3130.20">
    <property type="entry name" value="Phycobilisome linker domain"/>
    <property type="match status" value="1"/>
</dbReference>
<organism evidence="3 4">
    <name type="scientific">Paenibacillus glycanilyticus</name>
    <dbReference type="NCBI Taxonomy" id="126569"/>
    <lineage>
        <taxon>Bacteria</taxon>
        <taxon>Bacillati</taxon>
        <taxon>Bacillota</taxon>
        <taxon>Bacilli</taxon>
        <taxon>Bacillales</taxon>
        <taxon>Paenibacillaceae</taxon>
        <taxon>Paenibacillus</taxon>
    </lineage>
</organism>